<name>A0AA38LSR3_9TREE</name>
<dbReference type="RefSeq" id="XP_052942716.1">
    <property type="nucleotide sequence ID" value="XM_053086137.1"/>
</dbReference>
<dbReference type="AlphaFoldDB" id="A0AA38LSR3"/>
<dbReference type="GeneID" id="77725338"/>
<evidence type="ECO:0000313" key="2">
    <source>
        <dbReference type="Proteomes" id="UP001164286"/>
    </source>
</evidence>
<evidence type="ECO:0008006" key="3">
    <source>
        <dbReference type="Google" id="ProtNLM"/>
    </source>
</evidence>
<sequence>MVSASELAARANREEQTERAYRIQIEGGLQGALRWTMYGAAVVTLAHFTWPLFSRQTLAIKGFLVSSSSIFGLVVGADSHLFKYEHELRMQENEVRKYARNALAMEGKIATEREIGEWRMKNESRVMKEIEERRAARRAAAEE</sequence>
<dbReference type="EMBL" id="JAKWFO010000013">
    <property type="protein sequence ID" value="KAI9632939.1"/>
    <property type="molecule type" value="Genomic_DNA"/>
</dbReference>
<proteinExistence type="predicted"/>
<gene>
    <name evidence="1" type="ORF">MKK02DRAFT_19734</name>
</gene>
<evidence type="ECO:0000313" key="1">
    <source>
        <dbReference type="EMBL" id="KAI9632939.1"/>
    </source>
</evidence>
<protein>
    <recommendedName>
        <fullName evidence="3">Respiratory supercomplex factor 1, mitochondrial</fullName>
    </recommendedName>
</protein>
<dbReference type="Proteomes" id="UP001164286">
    <property type="component" value="Unassembled WGS sequence"/>
</dbReference>
<comment type="caution">
    <text evidence="1">The sequence shown here is derived from an EMBL/GenBank/DDBJ whole genome shotgun (WGS) entry which is preliminary data.</text>
</comment>
<keyword evidence="2" id="KW-1185">Reference proteome</keyword>
<organism evidence="1 2">
    <name type="scientific">Dioszegia hungarica</name>
    <dbReference type="NCBI Taxonomy" id="4972"/>
    <lineage>
        <taxon>Eukaryota</taxon>
        <taxon>Fungi</taxon>
        <taxon>Dikarya</taxon>
        <taxon>Basidiomycota</taxon>
        <taxon>Agaricomycotina</taxon>
        <taxon>Tremellomycetes</taxon>
        <taxon>Tremellales</taxon>
        <taxon>Bulleribasidiaceae</taxon>
        <taxon>Dioszegia</taxon>
    </lineage>
</organism>
<reference evidence="1" key="1">
    <citation type="journal article" date="2022" name="G3 (Bethesda)">
        <title>High quality genome of the basidiomycete yeast Dioszegia hungarica PDD-24b-2 isolated from cloud water.</title>
        <authorList>
            <person name="Jarrige D."/>
            <person name="Haridas S."/>
            <person name="Bleykasten-Grosshans C."/>
            <person name="Joly M."/>
            <person name="Nadalig T."/>
            <person name="Sancelme M."/>
            <person name="Vuilleumier S."/>
            <person name="Grigoriev I.V."/>
            <person name="Amato P."/>
            <person name="Bringel F."/>
        </authorList>
    </citation>
    <scope>NUCLEOTIDE SEQUENCE</scope>
    <source>
        <strain evidence="1">PDD-24b-2</strain>
    </source>
</reference>
<accession>A0AA38LSR3</accession>